<evidence type="ECO:0000256" key="1">
    <source>
        <dbReference type="SAM" id="MobiDB-lite"/>
    </source>
</evidence>
<gene>
    <name evidence="2" type="ORF">CEXT_646001</name>
</gene>
<proteinExistence type="predicted"/>
<keyword evidence="3" id="KW-1185">Reference proteome</keyword>
<feature type="compositionally biased region" description="Basic residues" evidence="1">
    <location>
        <begin position="53"/>
        <end position="65"/>
    </location>
</feature>
<dbReference type="EMBL" id="BPLR01002165">
    <property type="protein sequence ID" value="GIX70772.1"/>
    <property type="molecule type" value="Genomic_DNA"/>
</dbReference>
<comment type="caution">
    <text evidence="2">The sequence shown here is derived from an EMBL/GenBank/DDBJ whole genome shotgun (WGS) entry which is preliminary data.</text>
</comment>
<protein>
    <submittedName>
        <fullName evidence="2">Uncharacterized protein</fullName>
    </submittedName>
</protein>
<evidence type="ECO:0000313" key="2">
    <source>
        <dbReference type="EMBL" id="GIX70772.1"/>
    </source>
</evidence>
<sequence>MEGGEDDGFMSLCTGCSDSRKASRPASDFLCDRRTGSCPLFCLWPGSDERQRSRVSHSRKNSRRRLPAEELPMTCGTTKTLEMGLKDRRLNGFLKQNETASGRSEATLSSIHHSLLDTEIGRALSYLGFFFSNFNSARSIPSGIRTSLASESKLS</sequence>
<evidence type="ECO:0000313" key="3">
    <source>
        <dbReference type="Proteomes" id="UP001054945"/>
    </source>
</evidence>
<feature type="region of interest" description="Disordered" evidence="1">
    <location>
        <begin position="50"/>
        <end position="73"/>
    </location>
</feature>
<organism evidence="2 3">
    <name type="scientific">Caerostris extrusa</name>
    <name type="common">Bark spider</name>
    <name type="synonym">Caerostris bankana</name>
    <dbReference type="NCBI Taxonomy" id="172846"/>
    <lineage>
        <taxon>Eukaryota</taxon>
        <taxon>Metazoa</taxon>
        <taxon>Ecdysozoa</taxon>
        <taxon>Arthropoda</taxon>
        <taxon>Chelicerata</taxon>
        <taxon>Arachnida</taxon>
        <taxon>Araneae</taxon>
        <taxon>Araneomorphae</taxon>
        <taxon>Entelegynae</taxon>
        <taxon>Araneoidea</taxon>
        <taxon>Araneidae</taxon>
        <taxon>Caerostris</taxon>
    </lineage>
</organism>
<reference evidence="2 3" key="1">
    <citation type="submission" date="2021-06" db="EMBL/GenBank/DDBJ databases">
        <title>Caerostris extrusa draft genome.</title>
        <authorList>
            <person name="Kono N."/>
            <person name="Arakawa K."/>
        </authorList>
    </citation>
    <scope>NUCLEOTIDE SEQUENCE [LARGE SCALE GENOMIC DNA]</scope>
</reference>
<dbReference type="AlphaFoldDB" id="A0AAV4MF24"/>
<accession>A0AAV4MF24</accession>
<name>A0AAV4MF24_CAEEX</name>
<dbReference type="Proteomes" id="UP001054945">
    <property type="component" value="Unassembled WGS sequence"/>
</dbReference>